<feature type="compositionally biased region" description="Pro residues" evidence="1">
    <location>
        <begin position="86"/>
        <end position="96"/>
    </location>
</feature>
<evidence type="ECO:0000313" key="3">
    <source>
        <dbReference type="EMBL" id="KAL2809549.1"/>
    </source>
</evidence>
<feature type="region of interest" description="Disordered" evidence="1">
    <location>
        <begin position="78"/>
        <end position="103"/>
    </location>
</feature>
<feature type="transmembrane region" description="Helical" evidence="2">
    <location>
        <begin position="12"/>
        <end position="33"/>
    </location>
</feature>
<evidence type="ECO:0000256" key="2">
    <source>
        <dbReference type="SAM" id="Phobius"/>
    </source>
</evidence>
<proteinExistence type="predicted"/>
<sequence length="277" mass="29890">MAISGNVARTSRYATLLHICIIGMAGLVTYWHGAVQRYSSRRQETPSSDNGQAGRYPFPARNTPLSSLSGGLQIALPPAISDASGRPPPSSPPPDFGGPEPHLAREGCIGIGPLRFLPHIGSSHGSTRRRDCLHWRSSSAELTDLEKSLRSGYSTSCCRFHPRIRCPSLVLAHSVSGEIQPSTTPVEAPANRWPGNSTPGNGRPWVRTIRNSNTSKLRGIEHCLLTRHHPSANHVQVPHAHRCVPLLLGANSLTPDSVCRATAVQHPNMTDRLLGSC</sequence>
<keyword evidence="4" id="KW-1185">Reference proteome</keyword>
<protein>
    <submittedName>
        <fullName evidence="3">Uncharacterized protein</fullName>
    </submittedName>
</protein>
<feature type="region of interest" description="Disordered" evidence="1">
    <location>
        <begin position="181"/>
        <end position="203"/>
    </location>
</feature>
<keyword evidence="2" id="KW-0472">Membrane</keyword>
<organism evidence="3 4">
    <name type="scientific">Aspergillus granulosus</name>
    <dbReference type="NCBI Taxonomy" id="176169"/>
    <lineage>
        <taxon>Eukaryota</taxon>
        <taxon>Fungi</taxon>
        <taxon>Dikarya</taxon>
        <taxon>Ascomycota</taxon>
        <taxon>Pezizomycotina</taxon>
        <taxon>Eurotiomycetes</taxon>
        <taxon>Eurotiomycetidae</taxon>
        <taxon>Eurotiales</taxon>
        <taxon>Aspergillaceae</taxon>
        <taxon>Aspergillus</taxon>
        <taxon>Aspergillus subgen. Nidulantes</taxon>
    </lineage>
</organism>
<keyword evidence="2" id="KW-1133">Transmembrane helix</keyword>
<reference evidence="3 4" key="1">
    <citation type="submission" date="2024-07" db="EMBL/GenBank/DDBJ databases">
        <title>Section-level genome sequencing and comparative genomics of Aspergillus sections Usti and Cavernicolus.</title>
        <authorList>
            <consortium name="Lawrence Berkeley National Laboratory"/>
            <person name="Nybo J.L."/>
            <person name="Vesth T.C."/>
            <person name="Theobald S."/>
            <person name="Frisvad J.C."/>
            <person name="Larsen T.O."/>
            <person name="Kjaerboelling I."/>
            <person name="Rothschild-Mancinelli K."/>
            <person name="Lyhne E.K."/>
            <person name="Kogle M.E."/>
            <person name="Barry K."/>
            <person name="Clum A."/>
            <person name="Na H."/>
            <person name="Ledsgaard L."/>
            <person name="Lin J."/>
            <person name="Lipzen A."/>
            <person name="Kuo A."/>
            <person name="Riley R."/>
            <person name="Mondo S."/>
            <person name="Labutti K."/>
            <person name="Haridas S."/>
            <person name="Pangalinan J."/>
            <person name="Salamov A.A."/>
            <person name="Simmons B.A."/>
            <person name="Magnuson J.K."/>
            <person name="Chen J."/>
            <person name="Drula E."/>
            <person name="Henrissat B."/>
            <person name="Wiebenga A."/>
            <person name="Lubbers R.J."/>
            <person name="Gomes A.C."/>
            <person name="Makela M.R."/>
            <person name="Stajich J."/>
            <person name="Grigoriev I.V."/>
            <person name="Mortensen U.H."/>
            <person name="De Vries R.P."/>
            <person name="Baker S.E."/>
            <person name="Andersen M.R."/>
        </authorList>
    </citation>
    <scope>NUCLEOTIDE SEQUENCE [LARGE SCALE GENOMIC DNA]</scope>
    <source>
        <strain evidence="3 4">CBS 588.65</strain>
    </source>
</reference>
<keyword evidence="2" id="KW-0812">Transmembrane</keyword>
<gene>
    <name evidence="3" type="ORF">BJX63DRAFT_354349</name>
</gene>
<accession>A0ABR4H2U7</accession>
<evidence type="ECO:0000313" key="4">
    <source>
        <dbReference type="Proteomes" id="UP001610334"/>
    </source>
</evidence>
<feature type="region of interest" description="Disordered" evidence="1">
    <location>
        <begin position="41"/>
        <end position="62"/>
    </location>
</feature>
<comment type="caution">
    <text evidence="3">The sequence shown here is derived from an EMBL/GenBank/DDBJ whole genome shotgun (WGS) entry which is preliminary data.</text>
</comment>
<dbReference type="Proteomes" id="UP001610334">
    <property type="component" value="Unassembled WGS sequence"/>
</dbReference>
<dbReference type="EMBL" id="JBFXLT010000087">
    <property type="protein sequence ID" value="KAL2809549.1"/>
    <property type="molecule type" value="Genomic_DNA"/>
</dbReference>
<evidence type="ECO:0000256" key="1">
    <source>
        <dbReference type="SAM" id="MobiDB-lite"/>
    </source>
</evidence>
<name>A0ABR4H2U7_9EURO</name>